<accession>A0A0S2F5W2</accession>
<sequence length="72" mass="7774">MHASGNAVTRGAGSALHRSVVPYRVESAAWRRLKQWSDAFGGIVFGRSSCDLSDHKRRDMCASLPVCVVGQA</sequence>
<dbReference type="Proteomes" id="UP000060787">
    <property type="component" value="Chromosome"/>
</dbReference>
<evidence type="ECO:0000313" key="1">
    <source>
        <dbReference type="EMBL" id="ALN78930.1"/>
    </source>
</evidence>
<gene>
    <name evidence="1" type="ORF">LA76x_0769</name>
</gene>
<protein>
    <submittedName>
        <fullName evidence="1">Uncharacterized protein</fullName>
    </submittedName>
</protein>
<keyword evidence="2" id="KW-1185">Reference proteome</keyword>
<evidence type="ECO:0000313" key="2">
    <source>
        <dbReference type="Proteomes" id="UP000060787"/>
    </source>
</evidence>
<reference evidence="1 2" key="1">
    <citation type="journal article" date="2015" name="BMC Genomics">
        <title>Comparative genomics and metabolic profiling of the genus Lysobacter.</title>
        <authorList>
            <person name="de Bruijn I."/>
            <person name="Cheng X."/>
            <person name="de Jager V."/>
            <person name="Exposito R.G."/>
            <person name="Watrous J."/>
            <person name="Patel N."/>
            <person name="Postma J."/>
            <person name="Dorrestein P.C."/>
            <person name="Kobayashi D."/>
            <person name="Raaijmakers J.M."/>
        </authorList>
    </citation>
    <scope>NUCLEOTIDE SEQUENCE [LARGE SCALE GENOMIC DNA]</scope>
    <source>
        <strain evidence="1 2">76</strain>
    </source>
</reference>
<dbReference type="EMBL" id="CP011129">
    <property type="protein sequence ID" value="ALN78930.1"/>
    <property type="molecule type" value="Genomic_DNA"/>
</dbReference>
<proteinExistence type="predicted"/>
<name>A0A0S2F5W2_LYSAN</name>
<dbReference type="KEGG" id="lab:LA76x_0769"/>
<dbReference type="AlphaFoldDB" id="A0A0S2F5W2"/>
<organism evidence="1 2">
    <name type="scientific">Lysobacter antibioticus</name>
    <dbReference type="NCBI Taxonomy" id="84531"/>
    <lineage>
        <taxon>Bacteria</taxon>
        <taxon>Pseudomonadati</taxon>
        <taxon>Pseudomonadota</taxon>
        <taxon>Gammaproteobacteria</taxon>
        <taxon>Lysobacterales</taxon>
        <taxon>Lysobacteraceae</taxon>
        <taxon>Lysobacter</taxon>
    </lineage>
</organism>